<accession>A0ACB6RD07</accession>
<gene>
    <name evidence="1" type="ORF">BDR25DRAFT_371240</name>
</gene>
<reference evidence="1" key="1">
    <citation type="journal article" date="2020" name="Stud. Mycol.">
        <title>101 Dothideomycetes genomes: a test case for predicting lifestyles and emergence of pathogens.</title>
        <authorList>
            <person name="Haridas S."/>
            <person name="Albert R."/>
            <person name="Binder M."/>
            <person name="Bloem J."/>
            <person name="Labutti K."/>
            <person name="Salamov A."/>
            <person name="Andreopoulos B."/>
            <person name="Baker S."/>
            <person name="Barry K."/>
            <person name="Bills G."/>
            <person name="Bluhm B."/>
            <person name="Cannon C."/>
            <person name="Castanera R."/>
            <person name="Culley D."/>
            <person name="Daum C."/>
            <person name="Ezra D."/>
            <person name="Gonzalez J."/>
            <person name="Henrissat B."/>
            <person name="Kuo A."/>
            <person name="Liang C."/>
            <person name="Lipzen A."/>
            <person name="Lutzoni F."/>
            <person name="Magnuson J."/>
            <person name="Mondo S."/>
            <person name="Nolan M."/>
            <person name="Ohm R."/>
            <person name="Pangilinan J."/>
            <person name="Park H.-J."/>
            <person name="Ramirez L."/>
            <person name="Alfaro M."/>
            <person name="Sun H."/>
            <person name="Tritt A."/>
            <person name="Yoshinaga Y."/>
            <person name="Zwiers L.-H."/>
            <person name="Turgeon B."/>
            <person name="Goodwin S."/>
            <person name="Spatafora J."/>
            <person name="Crous P."/>
            <person name="Grigoriev I."/>
        </authorList>
    </citation>
    <scope>NUCLEOTIDE SEQUENCE</scope>
    <source>
        <strain evidence="1">ATCC 200398</strain>
    </source>
</reference>
<dbReference type="Proteomes" id="UP000799755">
    <property type="component" value="Unassembled WGS sequence"/>
</dbReference>
<name>A0ACB6RD07_9PLEO</name>
<evidence type="ECO:0000313" key="1">
    <source>
        <dbReference type="EMBL" id="KAF2477214.1"/>
    </source>
</evidence>
<dbReference type="EMBL" id="MU003493">
    <property type="protein sequence ID" value="KAF2477214.1"/>
    <property type="molecule type" value="Genomic_DNA"/>
</dbReference>
<comment type="caution">
    <text evidence="1">The sequence shown here is derived from an EMBL/GenBank/DDBJ whole genome shotgun (WGS) entry which is preliminary data.</text>
</comment>
<organism evidence="1 2">
    <name type="scientific">Lindgomyces ingoldianus</name>
    <dbReference type="NCBI Taxonomy" id="673940"/>
    <lineage>
        <taxon>Eukaryota</taxon>
        <taxon>Fungi</taxon>
        <taxon>Dikarya</taxon>
        <taxon>Ascomycota</taxon>
        <taxon>Pezizomycotina</taxon>
        <taxon>Dothideomycetes</taxon>
        <taxon>Pleosporomycetidae</taxon>
        <taxon>Pleosporales</taxon>
        <taxon>Lindgomycetaceae</taxon>
        <taxon>Lindgomyces</taxon>
    </lineage>
</organism>
<protein>
    <submittedName>
        <fullName evidence="1">Uncharacterized protein</fullName>
    </submittedName>
</protein>
<sequence>MVSNSLALSTPSTPSTRDTNGRRRSLRTMQPRIATLLGESAPSERLPVDLVPLLPAPAAPHRPLPVEPTPVEAFPIGDNGHTNKAPHQNEYSTVRQHAPSLHTRQKSSVPIAEVLNKEATSQPTVFHPLSASSAPPTALTAPTAPAAPFSGRLSDILLDPSQQYAKKRRKVDEHTSVPSLSSNENTLLTLPKPHQAKKTTKRPRIPPLLQGLHQPPPLPPEGRLFPPITGEGGGFGRDIPERVALPSPAGLEKGKEKEDKENRDQGGNDHAAEKENSPTKEIKKTKETKETRKRNKWSEQETEHLLHGVSRFGIGNWKKILQCPDFNFNDRTAVDLKDRFRTCCPGEGLKMRKPKSRAKNPPPQKAQDEEPCLSAPNDNAEQALPNFSVHTSVRTERARKVRADTHRKGAAELAEMGIQRPFFKNTRRERREFTEQDDENLIRGFEKYGAKWHSMRDDPELGFGVRHATDLRDRFRIRYAEIYAKAGYRLKPKEELLLKEKEGASSQDSLGTNSESQSSYAKPIEEEVPPEAAAFVTTTASSRRTHTFFQPFLNKFPASFDDFNDIVSDDDGEGGHSPITLNRNILQWADANPSQTNTSALPSSMPVVSTLIGDAGFNYFPTMDGLITLGTIASIPTNQTSTMPPYLPTSNPNPISLPINPSANGNFFLNPTTSNLTNVSAPPTHSSSKREMKSFLRTPNLPTIVFPHVPVASARNTVHNLPPPADLLSGLDTDVRPESHSTGYFLDEPMNWTFTAPSAPGNGSTLAPMMNGVGRGLLAFDRGLLEEPFGERSVLNSSI</sequence>
<keyword evidence="2" id="KW-1185">Reference proteome</keyword>
<proteinExistence type="predicted"/>
<evidence type="ECO:0000313" key="2">
    <source>
        <dbReference type="Proteomes" id="UP000799755"/>
    </source>
</evidence>